<feature type="region of interest" description="Disordered" evidence="1">
    <location>
        <begin position="158"/>
        <end position="243"/>
    </location>
</feature>
<dbReference type="EMBL" id="JBAMIC010000024">
    <property type="protein sequence ID" value="KAK7090153.1"/>
    <property type="molecule type" value="Genomic_DNA"/>
</dbReference>
<feature type="compositionally biased region" description="Low complexity" evidence="1">
    <location>
        <begin position="8"/>
        <end position="17"/>
    </location>
</feature>
<organism evidence="3 4">
    <name type="scientific">Littorina saxatilis</name>
    <dbReference type="NCBI Taxonomy" id="31220"/>
    <lineage>
        <taxon>Eukaryota</taxon>
        <taxon>Metazoa</taxon>
        <taxon>Spiralia</taxon>
        <taxon>Lophotrochozoa</taxon>
        <taxon>Mollusca</taxon>
        <taxon>Gastropoda</taxon>
        <taxon>Caenogastropoda</taxon>
        <taxon>Littorinimorpha</taxon>
        <taxon>Littorinoidea</taxon>
        <taxon>Littorinidae</taxon>
        <taxon>Littorina</taxon>
    </lineage>
</organism>
<feature type="region of interest" description="Disordered" evidence="1">
    <location>
        <begin position="1"/>
        <end position="118"/>
    </location>
</feature>
<evidence type="ECO:0000259" key="2">
    <source>
        <dbReference type="Pfam" id="PF14977"/>
    </source>
</evidence>
<name>A0AAN9FZQ0_9CAEN</name>
<protein>
    <recommendedName>
        <fullName evidence="2">FAM194 C-terminal domain-containing protein</fullName>
    </recommendedName>
</protein>
<feature type="compositionally biased region" description="Low complexity" evidence="1">
    <location>
        <begin position="59"/>
        <end position="78"/>
    </location>
</feature>
<comment type="caution">
    <text evidence="3">The sequence shown here is derived from an EMBL/GenBank/DDBJ whole genome shotgun (WGS) entry which is preliminary data.</text>
</comment>
<dbReference type="PANTHER" id="PTHR23093:SF18">
    <property type="entry name" value="GLUTAMATE RICH 6"/>
    <property type="match status" value="1"/>
</dbReference>
<dbReference type="Pfam" id="PF14977">
    <property type="entry name" value="FAM194"/>
    <property type="match status" value="1"/>
</dbReference>
<gene>
    <name evidence="3" type="ORF">V1264_009990</name>
</gene>
<accession>A0AAN9FZQ0</accession>
<evidence type="ECO:0000313" key="3">
    <source>
        <dbReference type="EMBL" id="KAK7090153.1"/>
    </source>
</evidence>
<reference evidence="3 4" key="1">
    <citation type="submission" date="2024-02" db="EMBL/GenBank/DDBJ databases">
        <title>Chromosome-scale genome assembly of the rough periwinkle Littorina saxatilis.</title>
        <authorList>
            <person name="De Jode A."/>
            <person name="Faria R."/>
            <person name="Formenti G."/>
            <person name="Sims Y."/>
            <person name="Smith T.P."/>
            <person name="Tracey A."/>
            <person name="Wood J.M.D."/>
            <person name="Zagrodzka Z.B."/>
            <person name="Johannesson K."/>
            <person name="Butlin R.K."/>
            <person name="Leder E.H."/>
        </authorList>
    </citation>
    <scope>NUCLEOTIDE SEQUENCE [LARGE SCALE GENOMIC DNA]</scope>
    <source>
        <strain evidence="3">Snail1</strain>
        <tissue evidence="3">Muscle</tissue>
    </source>
</reference>
<feature type="region of interest" description="Disordered" evidence="1">
    <location>
        <begin position="730"/>
        <end position="762"/>
    </location>
</feature>
<dbReference type="InterPro" id="IPR029281">
    <property type="entry name" value="FAM194_C"/>
</dbReference>
<dbReference type="AlphaFoldDB" id="A0AAN9FZQ0"/>
<evidence type="ECO:0000256" key="1">
    <source>
        <dbReference type="SAM" id="MobiDB-lite"/>
    </source>
</evidence>
<feature type="domain" description="FAM194 C-terminal" evidence="2">
    <location>
        <begin position="518"/>
        <end position="715"/>
    </location>
</feature>
<feature type="compositionally biased region" description="Basic and acidic residues" evidence="1">
    <location>
        <begin position="171"/>
        <end position="182"/>
    </location>
</feature>
<dbReference type="Proteomes" id="UP001374579">
    <property type="component" value="Unassembled WGS sequence"/>
</dbReference>
<evidence type="ECO:0000313" key="4">
    <source>
        <dbReference type="Proteomes" id="UP001374579"/>
    </source>
</evidence>
<feature type="region of interest" description="Disordered" evidence="1">
    <location>
        <begin position="387"/>
        <end position="423"/>
    </location>
</feature>
<keyword evidence="4" id="KW-1185">Reference proteome</keyword>
<dbReference type="PANTHER" id="PTHR23093">
    <property type="entry name" value="SIMILAR TO CHROMOSOME 3 OPEN READING FRAME 20"/>
    <property type="match status" value="1"/>
</dbReference>
<feature type="compositionally biased region" description="Low complexity" evidence="1">
    <location>
        <begin position="392"/>
        <end position="410"/>
    </location>
</feature>
<proteinExistence type="predicted"/>
<sequence>MEAIRPTQSGSSQQSSHSKSDPASRGSVTIEVEGEKEATQEGNGYASDTESEDELIHTQQQQAEDADSSSSRGSSAEGQPKSRNTTGKDSRTSISRVGRSAHSVSFSRAKSRVTEKRMTYDGREITLVTLNTQTDWDWLENAEHTGKAKILIPTDEASGSGGSLKSILVKPESRETTSRPRTELGASSAADSRAETDYTPFSLQPNDEYGIPLLEMSSTSDDSSDEDAPKKKRAPRVSLPSVGPPQILKYIRESAMKTEPVEEAPVSGEVDEVDLPLDEDGNPLGMYAGPCEFCSSSILPLPTLEQQTMQDPASLYCCEDYREFIQFATNTVLRMEQDAQKATQKINIKVHPHHGSKQARRAAKERAVERMRQREMVRRQQEAIGTQANFYSSGGSSGAPASGAQSRPAQMSLKPATLGGGGGGGGMFKDMATLAGLRSGQATQGPMPHGQSILAGQEARQMKTINYQLSSQRCLEEGWTIRPPSPLGMEDADMEVFVPEPLHPAMIATGNVRDRPLVEKYYPKGNKFLTMFPDGTGNVFYPSGRLAVMVTSVTLGQYTYIVLDDTPDAHILAMFDPHGYGTVYFLNGNVKLYYDQYMGIELDMFGARKRRWQWKDQETHVHAPPFQPICLRLNHHGSVRVMAQEAVALTFMASKRSVRFSVGARLKLVAPQNIPRKEIDEHQLIIDERKAQVENILSKVSALLKFPKSPKVDKILPPLHVTSKMMKAEKMRKELSASVRGSTEVTKPSKGKTASFPPVSVN</sequence>